<evidence type="ECO:0000313" key="3">
    <source>
        <dbReference type="Proteomes" id="UP000290288"/>
    </source>
</evidence>
<feature type="compositionally biased region" description="Polar residues" evidence="1">
    <location>
        <begin position="227"/>
        <end position="236"/>
    </location>
</feature>
<gene>
    <name evidence="2" type="ORF">EST38_g155</name>
</gene>
<accession>A0A4Q2DZ80</accession>
<protein>
    <submittedName>
        <fullName evidence="2">Uncharacterized protein</fullName>
    </submittedName>
</protein>
<feature type="region of interest" description="Disordered" evidence="1">
    <location>
        <begin position="1"/>
        <end position="113"/>
    </location>
</feature>
<reference evidence="2 3" key="1">
    <citation type="submission" date="2019-01" db="EMBL/GenBank/DDBJ databases">
        <title>Draft genome sequence of Psathyrella aberdarensis IHI B618.</title>
        <authorList>
            <person name="Buettner E."/>
            <person name="Kellner H."/>
        </authorList>
    </citation>
    <scope>NUCLEOTIDE SEQUENCE [LARGE SCALE GENOMIC DNA]</scope>
    <source>
        <strain evidence="2 3">IHI B618</strain>
    </source>
</reference>
<evidence type="ECO:0000256" key="1">
    <source>
        <dbReference type="SAM" id="MobiDB-lite"/>
    </source>
</evidence>
<dbReference type="EMBL" id="SDEE01000002">
    <property type="protein sequence ID" value="RXW25719.1"/>
    <property type="molecule type" value="Genomic_DNA"/>
</dbReference>
<dbReference type="Proteomes" id="UP000290288">
    <property type="component" value="Unassembled WGS sequence"/>
</dbReference>
<feature type="compositionally biased region" description="Basic and acidic residues" evidence="1">
    <location>
        <begin position="21"/>
        <end position="47"/>
    </location>
</feature>
<organism evidence="2 3">
    <name type="scientific">Candolleomyces aberdarensis</name>
    <dbReference type="NCBI Taxonomy" id="2316362"/>
    <lineage>
        <taxon>Eukaryota</taxon>
        <taxon>Fungi</taxon>
        <taxon>Dikarya</taxon>
        <taxon>Basidiomycota</taxon>
        <taxon>Agaricomycotina</taxon>
        <taxon>Agaricomycetes</taxon>
        <taxon>Agaricomycetidae</taxon>
        <taxon>Agaricales</taxon>
        <taxon>Agaricineae</taxon>
        <taxon>Psathyrellaceae</taxon>
        <taxon>Candolleomyces</taxon>
    </lineage>
</organism>
<proteinExistence type="predicted"/>
<feature type="compositionally biased region" description="Pro residues" evidence="1">
    <location>
        <begin position="209"/>
        <end position="221"/>
    </location>
</feature>
<evidence type="ECO:0000313" key="2">
    <source>
        <dbReference type="EMBL" id="RXW25719.1"/>
    </source>
</evidence>
<keyword evidence="3" id="KW-1185">Reference proteome</keyword>
<name>A0A4Q2DZ80_9AGAR</name>
<feature type="region of interest" description="Disordered" evidence="1">
    <location>
        <begin position="205"/>
        <end position="236"/>
    </location>
</feature>
<dbReference type="OrthoDB" id="2981957at2759"/>
<dbReference type="AlphaFoldDB" id="A0A4Q2DZ80"/>
<sequence length="302" mass="33147">MSGKGFIEPHHSHLPRRTKKRDPSVPRRVRSDSFDSNKTEGGFESKDALSNARSPSRDADRQPVPPSSSPVSKQEIGRGSRVFVGFSGRMWKGESSEGGSDSEPDDEEEDTLKQRYSAIVRLAPGELNIDDDKQKGILRLSLPKSEPEEAGSTQLTARQIRLGCAFLHRFLSSSEDQRPVIILAPPSSAPDAFALGVCYHSGTVLPPSGRRPPSPPVPPLTPLKGDASNSDLPPEDSYTSIHQLVMKLHDEDLLVIDDEDGRRAGRGELKPGSAGLRNEWRGLLRYEGLQQLDNVWKPFGQS</sequence>
<feature type="compositionally biased region" description="Acidic residues" evidence="1">
    <location>
        <begin position="100"/>
        <end position="110"/>
    </location>
</feature>
<comment type="caution">
    <text evidence="2">The sequence shown here is derived from an EMBL/GenBank/DDBJ whole genome shotgun (WGS) entry which is preliminary data.</text>
</comment>